<keyword evidence="1" id="KW-0472">Membrane</keyword>
<keyword evidence="1" id="KW-0812">Transmembrane</keyword>
<dbReference type="Proteomes" id="UP000565155">
    <property type="component" value="Unassembled WGS sequence"/>
</dbReference>
<evidence type="ECO:0000313" key="2">
    <source>
        <dbReference type="EMBL" id="NMR76084.1"/>
    </source>
</evidence>
<protein>
    <submittedName>
        <fullName evidence="2">Uncharacterized protein</fullName>
    </submittedName>
</protein>
<gene>
    <name evidence="2" type="ORF">HKB35_20955</name>
</gene>
<feature type="transmembrane region" description="Helical" evidence="1">
    <location>
        <begin position="67"/>
        <end position="92"/>
    </location>
</feature>
<evidence type="ECO:0000313" key="3">
    <source>
        <dbReference type="Proteomes" id="UP000565155"/>
    </source>
</evidence>
<dbReference type="AlphaFoldDB" id="A0A7Y0MZ69"/>
<sequence>MMGLAKVFTSSLFKSATSEKVGGIIHELTEFGDRVFTSDEERKEFAYKLAELEAASSNTLVRTGRAAMMWSIALVVIYQLIVRDFLAVFYGVELPSLETDTQELLSNVFGFLAGTL</sequence>
<reference evidence="2 3" key="1">
    <citation type="submission" date="2020-04" db="EMBL/GenBank/DDBJ databases">
        <title>Whole-genome sequencing of Vibrio spp. from China reveals different genetic environments of blaCTX-M-14 among diverse lineages.</title>
        <authorList>
            <person name="Zheng Z."/>
            <person name="Ye L."/>
            <person name="Chen S."/>
        </authorList>
    </citation>
    <scope>NUCLEOTIDE SEQUENCE [LARGE SCALE GENOMIC DNA]</scope>
    <source>
        <strain evidence="2 3">Vb1636</strain>
    </source>
</reference>
<accession>A0A7Y0MZ69</accession>
<keyword evidence="1" id="KW-1133">Transmembrane helix</keyword>
<proteinExistence type="predicted"/>
<dbReference type="EMBL" id="JABCMA010000035">
    <property type="protein sequence ID" value="NMR76084.1"/>
    <property type="molecule type" value="Genomic_DNA"/>
</dbReference>
<comment type="caution">
    <text evidence="2">The sequence shown here is derived from an EMBL/GenBank/DDBJ whole genome shotgun (WGS) entry which is preliminary data.</text>
</comment>
<dbReference type="RefSeq" id="WP_042522741.1">
    <property type="nucleotide sequence ID" value="NZ_CP082321.1"/>
</dbReference>
<organism evidence="2 3">
    <name type="scientific">Vibrio alginolyticus</name>
    <dbReference type="NCBI Taxonomy" id="663"/>
    <lineage>
        <taxon>Bacteria</taxon>
        <taxon>Pseudomonadati</taxon>
        <taxon>Pseudomonadota</taxon>
        <taxon>Gammaproteobacteria</taxon>
        <taxon>Vibrionales</taxon>
        <taxon>Vibrionaceae</taxon>
        <taxon>Vibrio</taxon>
    </lineage>
</organism>
<name>A0A7Y0MZ69_VIBAL</name>
<evidence type="ECO:0000256" key="1">
    <source>
        <dbReference type="SAM" id="Phobius"/>
    </source>
</evidence>